<dbReference type="Proteomes" id="UP000799437">
    <property type="component" value="Unassembled WGS sequence"/>
</dbReference>
<evidence type="ECO:0000313" key="2">
    <source>
        <dbReference type="EMBL" id="KAF2763161.1"/>
    </source>
</evidence>
<dbReference type="EMBL" id="ML996565">
    <property type="protein sequence ID" value="KAF2763161.1"/>
    <property type="molecule type" value="Genomic_DNA"/>
</dbReference>
<proteinExistence type="predicted"/>
<keyword evidence="3" id="KW-1185">Reference proteome</keyword>
<feature type="compositionally biased region" description="Pro residues" evidence="1">
    <location>
        <begin position="113"/>
        <end position="126"/>
    </location>
</feature>
<feature type="compositionally biased region" description="Polar residues" evidence="1">
    <location>
        <begin position="151"/>
        <end position="162"/>
    </location>
</feature>
<protein>
    <submittedName>
        <fullName evidence="2">Uncharacterized protein</fullName>
    </submittedName>
</protein>
<organism evidence="2 3">
    <name type="scientific">Pseudovirgaria hyperparasitica</name>
    <dbReference type="NCBI Taxonomy" id="470096"/>
    <lineage>
        <taxon>Eukaryota</taxon>
        <taxon>Fungi</taxon>
        <taxon>Dikarya</taxon>
        <taxon>Ascomycota</taxon>
        <taxon>Pezizomycotina</taxon>
        <taxon>Dothideomycetes</taxon>
        <taxon>Dothideomycetes incertae sedis</taxon>
        <taxon>Acrospermales</taxon>
        <taxon>Acrospermaceae</taxon>
        <taxon>Pseudovirgaria</taxon>
    </lineage>
</organism>
<feature type="compositionally biased region" description="Polar residues" evidence="1">
    <location>
        <begin position="72"/>
        <end position="83"/>
    </location>
</feature>
<accession>A0A6A6WLT8</accession>
<gene>
    <name evidence="2" type="ORF">EJ05DRAFT_27928</name>
</gene>
<reference evidence="2" key="1">
    <citation type="journal article" date="2020" name="Stud. Mycol.">
        <title>101 Dothideomycetes genomes: a test case for predicting lifestyles and emergence of pathogens.</title>
        <authorList>
            <person name="Haridas S."/>
            <person name="Albert R."/>
            <person name="Binder M."/>
            <person name="Bloem J."/>
            <person name="Labutti K."/>
            <person name="Salamov A."/>
            <person name="Andreopoulos B."/>
            <person name="Baker S."/>
            <person name="Barry K."/>
            <person name="Bills G."/>
            <person name="Bluhm B."/>
            <person name="Cannon C."/>
            <person name="Castanera R."/>
            <person name="Culley D."/>
            <person name="Daum C."/>
            <person name="Ezra D."/>
            <person name="Gonzalez J."/>
            <person name="Henrissat B."/>
            <person name="Kuo A."/>
            <person name="Liang C."/>
            <person name="Lipzen A."/>
            <person name="Lutzoni F."/>
            <person name="Magnuson J."/>
            <person name="Mondo S."/>
            <person name="Nolan M."/>
            <person name="Ohm R."/>
            <person name="Pangilinan J."/>
            <person name="Park H.-J."/>
            <person name="Ramirez L."/>
            <person name="Alfaro M."/>
            <person name="Sun H."/>
            <person name="Tritt A."/>
            <person name="Yoshinaga Y."/>
            <person name="Zwiers L.-H."/>
            <person name="Turgeon B."/>
            <person name="Goodwin S."/>
            <person name="Spatafora J."/>
            <person name="Crous P."/>
            <person name="Grigoriev I."/>
        </authorList>
    </citation>
    <scope>NUCLEOTIDE SEQUENCE</scope>
    <source>
        <strain evidence="2">CBS 121739</strain>
    </source>
</reference>
<dbReference type="RefSeq" id="XP_033605612.1">
    <property type="nucleotide sequence ID" value="XM_033740422.1"/>
</dbReference>
<dbReference type="AlphaFoldDB" id="A0A6A6WLT8"/>
<dbReference type="GeneID" id="54481476"/>
<evidence type="ECO:0000313" key="3">
    <source>
        <dbReference type="Proteomes" id="UP000799437"/>
    </source>
</evidence>
<evidence type="ECO:0000256" key="1">
    <source>
        <dbReference type="SAM" id="MobiDB-lite"/>
    </source>
</evidence>
<sequence length="179" mass="20082">MEIACQSEVVEAVYVPSPELVRKNGDGLVFDGLYVEGRWRWIEIGIRFACYLQHSHIKPAKEEYSIHTYTPSPKPTCQSTQYIPTYPNPPTHPKTRYHHHPSIPIHPEHTPSSTPPSPSTPQPQPPQSHAHQAPLATAPPQRAFPTPPKQPMSTPRNASCVASTGPVRTCTWRYMMCCN</sequence>
<feature type="region of interest" description="Disordered" evidence="1">
    <location>
        <begin position="72"/>
        <end position="163"/>
    </location>
</feature>
<name>A0A6A6WLT8_9PEZI</name>